<dbReference type="AlphaFoldDB" id="A0A5B8IKI3"/>
<dbReference type="EMBL" id="CP042266">
    <property type="protein sequence ID" value="QDY77929.1"/>
    <property type="molecule type" value="Genomic_DNA"/>
</dbReference>
<keyword evidence="1" id="KW-0472">Membrane</keyword>
<proteinExistence type="predicted"/>
<dbReference type="KEGG" id="sqz:FQU76_17050"/>
<feature type="transmembrane region" description="Helical" evidence="1">
    <location>
        <begin position="102"/>
        <end position="122"/>
    </location>
</feature>
<evidence type="ECO:0000313" key="3">
    <source>
        <dbReference type="Proteomes" id="UP000320580"/>
    </source>
</evidence>
<dbReference type="Pfam" id="PF19545">
    <property type="entry name" value="DUF6069"/>
    <property type="match status" value="1"/>
</dbReference>
<keyword evidence="3" id="KW-1185">Reference proteome</keyword>
<dbReference type="InterPro" id="IPR045713">
    <property type="entry name" value="DUF6069"/>
</dbReference>
<sequence>MSTRGRPLKVTGLAVLAPVPVWLVADPLLGHRLRIVDGGETLDIDAMTAVLAALPPVLAAWGLLAALERFGVRRARAVWTGAAVAGLALSFLPLTGDGMDGATRTVLALMHLAVAAVLIPGLRAKDTAAAG</sequence>
<keyword evidence="1" id="KW-1133">Transmembrane helix</keyword>
<feature type="transmembrane region" description="Helical" evidence="1">
    <location>
        <begin position="77"/>
        <end position="96"/>
    </location>
</feature>
<dbReference type="Proteomes" id="UP000320580">
    <property type="component" value="Chromosome"/>
</dbReference>
<reference evidence="2 3" key="1">
    <citation type="submission" date="2019-07" db="EMBL/GenBank/DDBJ databases">
        <authorList>
            <person name="Zhu P."/>
        </authorList>
    </citation>
    <scope>NUCLEOTIDE SEQUENCE [LARGE SCALE GENOMIC DNA]</scope>
    <source>
        <strain evidence="2 3">SSL-25</strain>
    </source>
</reference>
<evidence type="ECO:0000313" key="2">
    <source>
        <dbReference type="EMBL" id="QDY77929.1"/>
    </source>
</evidence>
<dbReference type="OrthoDB" id="3400269at2"/>
<gene>
    <name evidence="2" type="ORF">FQU76_17050</name>
</gene>
<protein>
    <submittedName>
        <fullName evidence="2">Uncharacterized protein</fullName>
    </submittedName>
</protein>
<evidence type="ECO:0000256" key="1">
    <source>
        <dbReference type="SAM" id="Phobius"/>
    </source>
</evidence>
<dbReference type="RefSeq" id="WP_146481251.1">
    <property type="nucleotide sequence ID" value="NZ_CP042266.1"/>
</dbReference>
<feature type="transmembrane region" description="Helical" evidence="1">
    <location>
        <begin position="46"/>
        <end position="65"/>
    </location>
</feature>
<accession>A0A5B8IKI3</accession>
<keyword evidence="1" id="KW-0812">Transmembrane</keyword>
<name>A0A5B8IKI3_9ACTN</name>
<organism evidence="2 3">
    <name type="scientific">Streptomyces qinzhouensis</name>
    <dbReference type="NCBI Taxonomy" id="2599401"/>
    <lineage>
        <taxon>Bacteria</taxon>
        <taxon>Bacillati</taxon>
        <taxon>Actinomycetota</taxon>
        <taxon>Actinomycetes</taxon>
        <taxon>Kitasatosporales</taxon>
        <taxon>Streptomycetaceae</taxon>
        <taxon>Streptomyces</taxon>
    </lineage>
</organism>